<reference evidence="1 2" key="1">
    <citation type="journal article" date="2017" name="Environ. Microbiol.">
        <title>Decay of the glycolytic pathway and adaptation to intranuclear parasitism within Enterocytozoonidae microsporidia.</title>
        <authorList>
            <person name="Wiredu Boakye D."/>
            <person name="Jaroenlak P."/>
            <person name="Prachumwat A."/>
            <person name="Williams T.A."/>
            <person name="Bateman K.S."/>
            <person name="Itsathitphaisarn O."/>
            <person name="Sritunyalucksana K."/>
            <person name="Paszkiewicz K.H."/>
            <person name="Moore K.A."/>
            <person name="Stentiford G.D."/>
            <person name="Williams B.A."/>
        </authorList>
    </citation>
    <scope>NUCLEOTIDE SEQUENCE [LARGE SCALE GENOMIC DNA]</scope>
    <source>
        <strain evidence="2">canceri</strain>
    </source>
</reference>
<dbReference type="VEuPathDB" id="MicrosporidiaDB:A0H76_2358"/>
<comment type="caution">
    <text evidence="1">The sequence shown here is derived from an EMBL/GenBank/DDBJ whole genome shotgun (WGS) entry which is preliminary data.</text>
</comment>
<dbReference type="EMBL" id="LTAI01000069">
    <property type="protein sequence ID" value="ORE00065.1"/>
    <property type="molecule type" value="Genomic_DNA"/>
</dbReference>
<protein>
    <submittedName>
        <fullName evidence="1">Uncharacterized protein</fullName>
    </submittedName>
</protein>
<gene>
    <name evidence="1" type="ORF">A0H76_2358</name>
</gene>
<sequence>MYIYEINFINYIEYFVKELKNASEGISIIGKNTVNLQEGVFKDKIRVCDLLNFDVSSIENKIEDSLLNEMKLMVTWITIKIMCKHSGIDLKIDIVSDLYDGDFKFSDDDESDKYYEKLKILKEKFIKSIMYIEAVETLREINKNANFYIEFFYFFENNSMIFDHFYIKDN</sequence>
<evidence type="ECO:0000313" key="1">
    <source>
        <dbReference type="EMBL" id="ORE00065.1"/>
    </source>
</evidence>
<name>A0A1X0QK35_9MICR</name>
<dbReference type="VEuPathDB" id="MicrosporidiaDB:HERIO_2225"/>
<organism evidence="1 2">
    <name type="scientific">Hepatospora eriocheir</name>
    <dbReference type="NCBI Taxonomy" id="1081669"/>
    <lineage>
        <taxon>Eukaryota</taxon>
        <taxon>Fungi</taxon>
        <taxon>Fungi incertae sedis</taxon>
        <taxon>Microsporidia</taxon>
        <taxon>Hepatosporidae</taxon>
        <taxon>Hepatospora</taxon>
    </lineage>
</organism>
<evidence type="ECO:0000313" key="2">
    <source>
        <dbReference type="Proteomes" id="UP000192501"/>
    </source>
</evidence>
<proteinExistence type="predicted"/>
<dbReference type="AlphaFoldDB" id="A0A1X0QK35"/>
<accession>A0A1X0QK35</accession>
<dbReference type="Proteomes" id="UP000192501">
    <property type="component" value="Unassembled WGS sequence"/>
</dbReference>